<dbReference type="AlphaFoldDB" id="A0A6H1ZUI2"/>
<dbReference type="EMBL" id="MT141503">
    <property type="protein sequence ID" value="QJA63704.1"/>
    <property type="molecule type" value="Genomic_DNA"/>
</dbReference>
<dbReference type="Gene3D" id="3.80.10.10">
    <property type="entry name" value="Ribonuclease Inhibitor"/>
    <property type="match status" value="1"/>
</dbReference>
<proteinExistence type="predicted"/>
<organism evidence="1">
    <name type="scientific">viral metagenome</name>
    <dbReference type="NCBI Taxonomy" id="1070528"/>
    <lineage>
        <taxon>unclassified sequences</taxon>
        <taxon>metagenomes</taxon>
        <taxon>organismal metagenomes</taxon>
    </lineage>
</organism>
<dbReference type="InterPro" id="IPR032675">
    <property type="entry name" value="LRR_dom_sf"/>
</dbReference>
<dbReference type="EMBL" id="MT142513">
    <property type="protein sequence ID" value="QJA83572.1"/>
    <property type="molecule type" value="Genomic_DNA"/>
</dbReference>
<dbReference type="EMBL" id="MT144275">
    <property type="protein sequence ID" value="QJA51586.1"/>
    <property type="molecule type" value="Genomic_DNA"/>
</dbReference>
<evidence type="ECO:0000313" key="2">
    <source>
        <dbReference type="EMBL" id="QJA63704.1"/>
    </source>
</evidence>
<gene>
    <name evidence="3" type="ORF">MM415A00274_0029</name>
    <name evidence="2" type="ORF">MM415B00593_0031</name>
    <name evidence="1" type="ORF">TM448A02213_0009</name>
</gene>
<reference evidence="1" key="1">
    <citation type="submission" date="2020-03" db="EMBL/GenBank/DDBJ databases">
        <title>The deep terrestrial virosphere.</title>
        <authorList>
            <person name="Holmfeldt K."/>
            <person name="Nilsson E."/>
            <person name="Simone D."/>
            <person name="Lopez-Fernandez M."/>
            <person name="Wu X."/>
            <person name="de Brujin I."/>
            <person name="Lundin D."/>
            <person name="Andersson A."/>
            <person name="Bertilsson S."/>
            <person name="Dopson M."/>
        </authorList>
    </citation>
    <scope>NUCLEOTIDE SEQUENCE</scope>
    <source>
        <strain evidence="3">MM415A00274</strain>
        <strain evidence="2">MM415B00593</strain>
        <strain evidence="1">TM448A02213</strain>
    </source>
</reference>
<evidence type="ECO:0000313" key="3">
    <source>
        <dbReference type="EMBL" id="QJA83572.1"/>
    </source>
</evidence>
<sequence>MLKLAIRRFSTSRENFSDTIIRIQQNKPDLTTLRIAHITLQELMVLNSALARNSYITEINFSALNDLTYYGANHFGTMVIITNEIKAALRRNQETLAEKIDLHQFLKESKK</sequence>
<name>A0A6H1ZUI2_9ZZZZ</name>
<evidence type="ECO:0000313" key="1">
    <source>
        <dbReference type="EMBL" id="QJA51586.1"/>
    </source>
</evidence>
<accession>A0A6H1ZUI2</accession>
<protein>
    <submittedName>
        <fullName evidence="1">Uncharacterized protein</fullName>
    </submittedName>
</protein>